<sequence length="119" mass="13354">MRKLFLLLILLISFAPTAYAACTNFPADLTEPNYGVTQWIGGGYESNLNTCLNGEKVQETGSSGAKFFVGLLTDYQVDKDFFQNAKWWTSPQQIGKKLCPIKVLTKHIDQPEHKHDSNT</sequence>
<protein>
    <submittedName>
        <fullName evidence="2">Uncharacterized protein</fullName>
    </submittedName>
</protein>
<evidence type="ECO:0000313" key="2">
    <source>
        <dbReference type="EMBL" id="SEH08088.1"/>
    </source>
</evidence>
<reference evidence="2 3" key="1">
    <citation type="submission" date="2016-10" db="EMBL/GenBank/DDBJ databases">
        <authorList>
            <person name="de Groot N.N."/>
        </authorList>
    </citation>
    <scope>NUCLEOTIDE SEQUENCE [LARGE SCALE GENOMIC DNA]</scope>
    <source>
        <strain evidence="2">MBHS1</strain>
    </source>
</reference>
<dbReference type="RefSeq" id="WP_103921670.1">
    <property type="nucleotide sequence ID" value="NZ_FMSV02000543.1"/>
</dbReference>
<dbReference type="EMBL" id="FMSV02000543">
    <property type="protein sequence ID" value="SEH08088.1"/>
    <property type="molecule type" value="Genomic_DNA"/>
</dbReference>
<dbReference type="AlphaFoldDB" id="A0A1H6FDD6"/>
<evidence type="ECO:0000256" key="1">
    <source>
        <dbReference type="SAM" id="SignalP"/>
    </source>
</evidence>
<name>A0A1H6FDD6_9GAMM</name>
<keyword evidence="3" id="KW-1185">Reference proteome</keyword>
<feature type="chain" id="PRO_5014983964" evidence="1">
    <location>
        <begin position="21"/>
        <end position="119"/>
    </location>
</feature>
<organism evidence="2 3">
    <name type="scientific">Candidatus Venteria ishoeyi</name>
    <dbReference type="NCBI Taxonomy" id="1899563"/>
    <lineage>
        <taxon>Bacteria</taxon>
        <taxon>Pseudomonadati</taxon>
        <taxon>Pseudomonadota</taxon>
        <taxon>Gammaproteobacteria</taxon>
        <taxon>Thiotrichales</taxon>
        <taxon>Thiotrichaceae</taxon>
        <taxon>Venteria</taxon>
    </lineage>
</organism>
<keyword evidence="1" id="KW-0732">Signal</keyword>
<evidence type="ECO:0000313" key="3">
    <source>
        <dbReference type="Proteomes" id="UP000236724"/>
    </source>
</evidence>
<feature type="signal peptide" evidence="1">
    <location>
        <begin position="1"/>
        <end position="20"/>
    </location>
</feature>
<dbReference type="Proteomes" id="UP000236724">
    <property type="component" value="Unassembled WGS sequence"/>
</dbReference>
<accession>A0A1H6FDD6</accession>
<proteinExistence type="predicted"/>
<gene>
    <name evidence="2" type="ORF">MBHS_03977</name>
</gene>